<feature type="compositionally biased region" description="Basic and acidic residues" evidence="1">
    <location>
        <begin position="1"/>
        <end position="15"/>
    </location>
</feature>
<keyword evidence="4" id="KW-1185">Reference proteome</keyword>
<dbReference type="AlphaFoldDB" id="A8N089"/>
<feature type="region of interest" description="Disordered" evidence="1">
    <location>
        <begin position="1"/>
        <end position="64"/>
    </location>
</feature>
<feature type="transmembrane region" description="Helical" evidence="2">
    <location>
        <begin position="147"/>
        <end position="171"/>
    </location>
</feature>
<feature type="transmembrane region" description="Helical" evidence="2">
    <location>
        <begin position="104"/>
        <end position="127"/>
    </location>
</feature>
<dbReference type="RefSeq" id="XP_001828277.2">
    <property type="nucleotide sequence ID" value="XM_001828225.2"/>
</dbReference>
<dbReference type="OrthoDB" id="2991366at2759"/>
<keyword evidence="2" id="KW-1133">Transmembrane helix</keyword>
<dbReference type="KEGG" id="cci:CC1G_02858"/>
<evidence type="ECO:0000256" key="2">
    <source>
        <dbReference type="SAM" id="Phobius"/>
    </source>
</evidence>
<sequence>MSQELQEHSPSKDLVPDPSPPQRPSLHGPLKTESTLVPPVRDSKLDQEVDSPEKPEDLEEPCNTISNNYLTVGTSTTGLGDVGKPSQSVAATSPSRVRRRRYDVFVLLLSIIMLLWPWATWGAIFGVKGVKMNNGLAKIVDKHPQTTNFLVTVVGTLIAFGVDLVFTIAVVRLSHEALINKGVPTSLFHVTLAGAFRSHSIQWPWSHLKLLLIPHFWPIFALCTFILTLQFVPSGSTSLLLPVRFDRNETLSGTELDFASTDPGCISWLDEHRLGNECDWREYRNENYTTCLGQNQLLDVLASGRSRMLSMSPNNTESLSLNQLGAKDGMRLLGPLRGILPMGPNGPPAFDRLDNSPWSPSRKDLADGMLSYNYTLNYQGLASNISCLFDPTTPIRIRANIAGESALISYNASCPDGIDFLSDSGVTDVVVPNSNNSFAFWACKAPSMDESFPSYYLYFRGLRNYVDTMGNITCLLSPLQTSVFPTTYLSEGKLFTSPENATSAPSPVYDGLIEQSLVGLVGVAKDAQSYQSNLVHESVVTVGVKSFDLEPHGRQDRYLPLLAAMVQGMLEYEVTYSRLLYSTEDIPPSCIRQIDGLVTYRVIGWEGKLAHIGFLMPMTLVNAASVVFIIIAIASPWKARAPQRHAEEDVPTQEVKPDEKERLLDHYEQEIDYQKMISRRKLATDAEERAITMGLGQLGGTMAVFEELLD</sequence>
<name>A8N089_COPC7</name>
<evidence type="ECO:0000313" key="4">
    <source>
        <dbReference type="Proteomes" id="UP000001861"/>
    </source>
</evidence>
<dbReference type="Proteomes" id="UP000001861">
    <property type="component" value="Unassembled WGS sequence"/>
</dbReference>
<evidence type="ECO:0000256" key="1">
    <source>
        <dbReference type="SAM" id="MobiDB-lite"/>
    </source>
</evidence>
<dbReference type="STRING" id="240176.A8N089"/>
<proteinExistence type="predicted"/>
<dbReference type="OMA" id="LSSCHAM"/>
<protein>
    <submittedName>
        <fullName evidence="3">Uncharacterized protein</fullName>
    </submittedName>
</protein>
<comment type="caution">
    <text evidence="3">The sequence shown here is derived from an EMBL/GenBank/DDBJ whole genome shotgun (WGS) entry which is preliminary data.</text>
</comment>
<dbReference type="GeneID" id="6004637"/>
<keyword evidence="2" id="KW-0472">Membrane</keyword>
<evidence type="ECO:0000313" key="3">
    <source>
        <dbReference type="EMBL" id="EAU93628.2"/>
    </source>
</evidence>
<dbReference type="HOGENOM" id="CLU_016816_0_0_1"/>
<organism evidence="3 4">
    <name type="scientific">Coprinopsis cinerea (strain Okayama-7 / 130 / ATCC MYA-4618 / FGSC 9003)</name>
    <name type="common">Inky cap fungus</name>
    <name type="synonym">Hormographiella aspergillata</name>
    <dbReference type="NCBI Taxonomy" id="240176"/>
    <lineage>
        <taxon>Eukaryota</taxon>
        <taxon>Fungi</taxon>
        <taxon>Dikarya</taxon>
        <taxon>Basidiomycota</taxon>
        <taxon>Agaricomycotina</taxon>
        <taxon>Agaricomycetes</taxon>
        <taxon>Agaricomycetidae</taxon>
        <taxon>Agaricales</taxon>
        <taxon>Agaricineae</taxon>
        <taxon>Psathyrellaceae</taxon>
        <taxon>Coprinopsis</taxon>
    </lineage>
</organism>
<feature type="transmembrane region" description="Helical" evidence="2">
    <location>
        <begin position="609"/>
        <end position="634"/>
    </location>
</feature>
<keyword evidence="2" id="KW-0812">Transmembrane</keyword>
<dbReference type="VEuPathDB" id="FungiDB:CC1G_02858"/>
<dbReference type="EMBL" id="AACS02000001">
    <property type="protein sequence ID" value="EAU93628.2"/>
    <property type="molecule type" value="Genomic_DNA"/>
</dbReference>
<feature type="compositionally biased region" description="Basic and acidic residues" evidence="1">
    <location>
        <begin position="41"/>
        <end position="55"/>
    </location>
</feature>
<reference evidence="3 4" key="1">
    <citation type="journal article" date="2010" name="Proc. Natl. Acad. Sci. U.S.A.">
        <title>Insights into evolution of multicellular fungi from the assembled chromosomes of the mushroom Coprinopsis cinerea (Coprinus cinereus).</title>
        <authorList>
            <person name="Stajich J.E."/>
            <person name="Wilke S.K."/>
            <person name="Ahren D."/>
            <person name="Au C.H."/>
            <person name="Birren B.W."/>
            <person name="Borodovsky M."/>
            <person name="Burns C."/>
            <person name="Canback B."/>
            <person name="Casselton L.A."/>
            <person name="Cheng C.K."/>
            <person name="Deng J."/>
            <person name="Dietrich F.S."/>
            <person name="Fargo D.C."/>
            <person name="Farman M.L."/>
            <person name="Gathman A.C."/>
            <person name="Goldberg J."/>
            <person name="Guigo R."/>
            <person name="Hoegger P.J."/>
            <person name="Hooker J.B."/>
            <person name="Huggins A."/>
            <person name="James T.Y."/>
            <person name="Kamada T."/>
            <person name="Kilaru S."/>
            <person name="Kodira C."/>
            <person name="Kues U."/>
            <person name="Kupfer D."/>
            <person name="Kwan H.S."/>
            <person name="Lomsadze A."/>
            <person name="Li W."/>
            <person name="Lilly W.W."/>
            <person name="Ma L.J."/>
            <person name="Mackey A.J."/>
            <person name="Manning G."/>
            <person name="Martin F."/>
            <person name="Muraguchi H."/>
            <person name="Natvig D.O."/>
            <person name="Palmerini H."/>
            <person name="Ramesh M.A."/>
            <person name="Rehmeyer C.J."/>
            <person name="Roe B.A."/>
            <person name="Shenoy N."/>
            <person name="Stanke M."/>
            <person name="Ter-Hovhannisyan V."/>
            <person name="Tunlid A."/>
            <person name="Velagapudi R."/>
            <person name="Vision T.J."/>
            <person name="Zeng Q."/>
            <person name="Zolan M.E."/>
            <person name="Pukkila P.J."/>
        </authorList>
    </citation>
    <scope>NUCLEOTIDE SEQUENCE [LARGE SCALE GENOMIC DNA]</scope>
    <source>
        <strain evidence="4">Okayama-7 / 130 / ATCC MYA-4618 / FGSC 9003</strain>
    </source>
</reference>
<feature type="transmembrane region" description="Helical" evidence="2">
    <location>
        <begin position="210"/>
        <end position="232"/>
    </location>
</feature>
<gene>
    <name evidence="3" type="ORF">CC1G_02858</name>
</gene>
<accession>A8N089</accession>
<dbReference type="InParanoid" id="A8N089"/>